<protein>
    <recommendedName>
        <fullName evidence="8">RRM domain-containing protein</fullName>
    </recommendedName>
</protein>
<dbReference type="InterPro" id="IPR033744">
    <property type="entry name" value="RRM_RBM8"/>
</dbReference>
<dbReference type="InterPro" id="IPR035979">
    <property type="entry name" value="RBD_domain_sf"/>
</dbReference>
<evidence type="ECO:0000256" key="7">
    <source>
        <dbReference type="SAM" id="MobiDB-lite"/>
    </source>
</evidence>
<evidence type="ECO:0000256" key="1">
    <source>
        <dbReference type="ARBA" id="ARBA00004123"/>
    </source>
</evidence>
<dbReference type="CDD" id="cd12324">
    <property type="entry name" value="RRM_RBM8"/>
    <property type="match status" value="1"/>
</dbReference>
<feature type="domain" description="RRM" evidence="8">
    <location>
        <begin position="84"/>
        <end position="162"/>
    </location>
</feature>
<evidence type="ECO:0000259" key="8">
    <source>
        <dbReference type="PROSITE" id="PS50102"/>
    </source>
</evidence>
<comment type="caution">
    <text evidence="9">The sequence shown here is derived from an EMBL/GenBank/DDBJ whole genome shotgun (WGS) entry which is preliminary data.</text>
</comment>
<reference evidence="9 10" key="1">
    <citation type="submission" date="2015-08" db="EMBL/GenBank/DDBJ databases">
        <title>Next Generation Sequencing and Analysis of the Genome of Puccinia sorghi L Schw, the Causal Agent of Maize Common Rust.</title>
        <authorList>
            <person name="Rochi L."/>
            <person name="Burguener G."/>
            <person name="Darino M."/>
            <person name="Turjanski A."/>
            <person name="Kreff E."/>
            <person name="Dieguez M.J."/>
            <person name="Sacco F."/>
        </authorList>
    </citation>
    <scope>NUCLEOTIDE SEQUENCE [LARGE SCALE GENOMIC DNA]</scope>
    <source>
        <strain evidence="9 10">RO10H11247</strain>
    </source>
</reference>
<name>A0A0L6U9W9_9BASI</name>
<keyword evidence="10" id="KW-1185">Reference proteome</keyword>
<dbReference type="SMART" id="SM00360">
    <property type="entry name" value="RRM"/>
    <property type="match status" value="1"/>
</dbReference>
<dbReference type="OrthoDB" id="15688at2759"/>
<dbReference type="Proteomes" id="UP000037035">
    <property type="component" value="Unassembled WGS sequence"/>
</dbReference>
<dbReference type="GO" id="GO:0003729">
    <property type="term" value="F:mRNA binding"/>
    <property type="evidence" value="ECO:0007669"/>
    <property type="project" value="InterPro"/>
</dbReference>
<dbReference type="GO" id="GO:0005634">
    <property type="term" value="C:nucleus"/>
    <property type="evidence" value="ECO:0007669"/>
    <property type="project" value="UniProtKB-SubCell"/>
</dbReference>
<evidence type="ECO:0000256" key="3">
    <source>
        <dbReference type="ARBA" id="ARBA00022490"/>
    </source>
</evidence>
<keyword evidence="4 6" id="KW-0694">RNA-binding</keyword>
<feature type="region of interest" description="Disordered" evidence="7">
    <location>
        <begin position="195"/>
        <end position="221"/>
    </location>
</feature>
<dbReference type="AlphaFoldDB" id="A0A0L6U9W9"/>
<accession>A0A0L6U9W9</accession>
<dbReference type="GO" id="GO:0006396">
    <property type="term" value="P:RNA processing"/>
    <property type="evidence" value="ECO:0007669"/>
    <property type="project" value="InterPro"/>
</dbReference>
<dbReference type="PANTHER" id="PTHR45894">
    <property type="entry name" value="RNA-BINDING PROTEIN 8A"/>
    <property type="match status" value="1"/>
</dbReference>
<organism evidence="9 10">
    <name type="scientific">Puccinia sorghi</name>
    <dbReference type="NCBI Taxonomy" id="27349"/>
    <lineage>
        <taxon>Eukaryota</taxon>
        <taxon>Fungi</taxon>
        <taxon>Dikarya</taxon>
        <taxon>Basidiomycota</taxon>
        <taxon>Pucciniomycotina</taxon>
        <taxon>Pucciniomycetes</taxon>
        <taxon>Pucciniales</taxon>
        <taxon>Pucciniaceae</taxon>
        <taxon>Puccinia</taxon>
    </lineage>
</organism>
<dbReference type="Pfam" id="PF00076">
    <property type="entry name" value="RRM_1"/>
    <property type="match status" value="1"/>
</dbReference>
<sequence length="221" mass="24615">MDSIHKENGEDMMAIDGDPTTAQEGPVKRKGRGFKASETQTTDRPMDLDPSGSGQPVVYERLDDVVHREKELTAGNAARSVEGWVVVVQGVHEEATEEDLMEKFSDYGQVMNLAMPLDRRTGYVKGYALVEYETRKEADKAIKTATDSKLLDQSLKCDFAFVRYVISPPYTRTSIQPKTERWLCACDRAPTGAVAPIGQPKIRRGGRSRSPPKKPLVNRID</sequence>
<dbReference type="SUPFAM" id="SSF54928">
    <property type="entry name" value="RNA-binding domain, RBD"/>
    <property type="match status" value="1"/>
</dbReference>
<evidence type="ECO:0000313" key="10">
    <source>
        <dbReference type="Proteomes" id="UP000037035"/>
    </source>
</evidence>
<dbReference type="STRING" id="27349.A0A0L6U9W9"/>
<feature type="region of interest" description="Disordered" evidence="7">
    <location>
        <begin position="1"/>
        <end position="55"/>
    </location>
</feature>
<evidence type="ECO:0000313" key="9">
    <source>
        <dbReference type="EMBL" id="KNZ45097.1"/>
    </source>
</evidence>
<evidence type="ECO:0000256" key="2">
    <source>
        <dbReference type="ARBA" id="ARBA00004496"/>
    </source>
</evidence>
<dbReference type="InterPro" id="IPR008111">
    <property type="entry name" value="RNA-bd_8"/>
</dbReference>
<evidence type="ECO:0000256" key="5">
    <source>
        <dbReference type="ARBA" id="ARBA00023242"/>
    </source>
</evidence>
<dbReference type="InterPro" id="IPR000504">
    <property type="entry name" value="RRM_dom"/>
</dbReference>
<feature type="compositionally biased region" description="Basic residues" evidence="7">
    <location>
        <begin position="201"/>
        <end position="212"/>
    </location>
</feature>
<keyword evidence="3" id="KW-0963">Cytoplasm</keyword>
<dbReference type="InterPro" id="IPR012677">
    <property type="entry name" value="Nucleotide-bd_a/b_plait_sf"/>
</dbReference>
<dbReference type="EMBL" id="LAVV01014049">
    <property type="protein sequence ID" value="KNZ45097.1"/>
    <property type="molecule type" value="Genomic_DNA"/>
</dbReference>
<comment type="subcellular location">
    <subcellularLocation>
        <location evidence="2">Cytoplasm</location>
    </subcellularLocation>
    <subcellularLocation>
        <location evidence="1">Nucleus</location>
    </subcellularLocation>
</comment>
<dbReference type="GO" id="GO:0005737">
    <property type="term" value="C:cytoplasm"/>
    <property type="evidence" value="ECO:0007669"/>
    <property type="project" value="UniProtKB-SubCell"/>
</dbReference>
<evidence type="ECO:0000256" key="6">
    <source>
        <dbReference type="PROSITE-ProRule" id="PRU00176"/>
    </source>
</evidence>
<keyword evidence="5" id="KW-0539">Nucleus</keyword>
<dbReference type="PROSITE" id="PS50102">
    <property type="entry name" value="RRM"/>
    <property type="match status" value="1"/>
</dbReference>
<proteinExistence type="predicted"/>
<gene>
    <name evidence="9" type="ORF">VP01_84g12</name>
</gene>
<dbReference type="Gene3D" id="3.30.70.330">
    <property type="match status" value="1"/>
</dbReference>
<dbReference type="VEuPathDB" id="FungiDB:VP01_84g12"/>
<evidence type="ECO:0000256" key="4">
    <source>
        <dbReference type="ARBA" id="ARBA00022884"/>
    </source>
</evidence>